<evidence type="ECO:0000256" key="3">
    <source>
        <dbReference type="ARBA" id="ARBA00022989"/>
    </source>
</evidence>
<dbReference type="RefSeq" id="WP_190997704.1">
    <property type="nucleotide sequence ID" value="NZ_JACXSI010000014.1"/>
</dbReference>
<feature type="transmembrane region" description="Helical" evidence="5">
    <location>
        <begin position="79"/>
        <end position="97"/>
    </location>
</feature>
<feature type="transmembrane region" description="Helical" evidence="5">
    <location>
        <begin position="337"/>
        <end position="356"/>
    </location>
</feature>
<evidence type="ECO:0000259" key="6">
    <source>
        <dbReference type="Pfam" id="PF13515"/>
    </source>
</evidence>
<feature type="transmembrane region" description="Helical" evidence="5">
    <location>
        <begin position="424"/>
        <end position="443"/>
    </location>
</feature>
<evidence type="ECO:0000256" key="2">
    <source>
        <dbReference type="ARBA" id="ARBA00022692"/>
    </source>
</evidence>
<feature type="domain" description="Integral membrane bound transporter" evidence="6">
    <location>
        <begin position="347"/>
        <end position="467"/>
    </location>
</feature>
<proteinExistence type="predicted"/>
<keyword evidence="4 5" id="KW-0472">Membrane</keyword>
<accession>A0A927CV48</accession>
<evidence type="ECO:0000256" key="5">
    <source>
        <dbReference type="SAM" id="Phobius"/>
    </source>
</evidence>
<dbReference type="Pfam" id="PF13515">
    <property type="entry name" value="FUSC_2"/>
    <property type="match status" value="1"/>
</dbReference>
<gene>
    <name evidence="7" type="ORF">IEO70_07260</name>
</gene>
<evidence type="ECO:0000313" key="7">
    <source>
        <dbReference type="EMBL" id="MBD3108163.1"/>
    </source>
</evidence>
<dbReference type="Proteomes" id="UP000602076">
    <property type="component" value="Unassembled WGS sequence"/>
</dbReference>
<evidence type="ECO:0000256" key="4">
    <source>
        <dbReference type="ARBA" id="ARBA00023136"/>
    </source>
</evidence>
<feature type="transmembrane region" description="Helical" evidence="5">
    <location>
        <begin position="104"/>
        <end position="122"/>
    </location>
</feature>
<organism evidence="7 8">
    <name type="scientific">Peribacillus faecalis</name>
    <dbReference type="NCBI Taxonomy" id="2772559"/>
    <lineage>
        <taxon>Bacteria</taxon>
        <taxon>Bacillati</taxon>
        <taxon>Bacillota</taxon>
        <taxon>Bacilli</taxon>
        <taxon>Bacillales</taxon>
        <taxon>Bacillaceae</taxon>
        <taxon>Peribacillus</taxon>
    </lineage>
</organism>
<comment type="caution">
    <text evidence="7">The sequence shown here is derived from an EMBL/GenBank/DDBJ whole genome shotgun (WGS) entry which is preliminary data.</text>
</comment>
<feature type="transmembrane region" description="Helical" evidence="5">
    <location>
        <begin position="28"/>
        <end position="45"/>
    </location>
</feature>
<feature type="transmembrane region" description="Helical" evidence="5">
    <location>
        <begin position="128"/>
        <end position="146"/>
    </location>
</feature>
<reference evidence="7" key="1">
    <citation type="submission" date="2020-09" db="EMBL/GenBank/DDBJ databases">
        <title>Bacillus faecalis sp. nov., a moderately halophilic bacterium isolated from cow faeces.</title>
        <authorList>
            <person name="Jiang L."/>
            <person name="Lee J."/>
        </authorList>
    </citation>
    <scope>NUCLEOTIDE SEQUENCE</scope>
    <source>
        <strain evidence="7">AGMB 02131</strain>
    </source>
</reference>
<dbReference type="AlphaFoldDB" id="A0A927CV48"/>
<evidence type="ECO:0000256" key="1">
    <source>
        <dbReference type="ARBA" id="ARBA00004141"/>
    </source>
</evidence>
<feature type="transmembrane region" description="Helical" evidence="5">
    <location>
        <begin position="386"/>
        <end position="403"/>
    </location>
</feature>
<dbReference type="GO" id="GO:0016020">
    <property type="term" value="C:membrane"/>
    <property type="evidence" value="ECO:0007669"/>
    <property type="project" value="UniProtKB-SubCell"/>
</dbReference>
<name>A0A927CV48_9BACI</name>
<protein>
    <submittedName>
        <fullName evidence="7">FUSC family protein</fullName>
    </submittedName>
</protein>
<evidence type="ECO:0000313" key="8">
    <source>
        <dbReference type="Proteomes" id="UP000602076"/>
    </source>
</evidence>
<comment type="subcellular location">
    <subcellularLocation>
        <location evidence="1">Membrane</location>
        <topology evidence="1">Multi-pass membrane protein</topology>
    </subcellularLocation>
</comment>
<keyword evidence="2 5" id="KW-0812">Transmembrane</keyword>
<feature type="transmembrane region" description="Helical" evidence="5">
    <location>
        <begin position="455"/>
        <end position="477"/>
    </location>
</feature>
<keyword evidence="8" id="KW-1185">Reference proteome</keyword>
<dbReference type="InterPro" id="IPR049453">
    <property type="entry name" value="Memb_transporter_dom"/>
</dbReference>
<sequence>MKKLIISKTLMFIVIVAFVAGFESIFGKVNSLVGVTIVIATLMYLEDDLTAQPWKNFFWILAINLLQGLFSYISAINMWAGIPLNFISMFIVGFFFSHNLKKPLYVAFGLQYIFMLTAPVTASELPLRLLGLASGAVIVMLSQLLLNKNKIAKEGKKHFILVCQKLTDKLERIKENDDSSDLNESIEASIKKIRKIIYDKRIKGFYLSNESRMQLKISVCLEKILLLIEQLPEKSYKSELIPQIIDELKELNNSVTTGNLQVSEFHSLYALQKKYDSTLIYKLIKNFELLYLLLHNLNTLNREELNKVETIVEIPYTYKSSYQNLINIDKNSVRFTYAIRLGIVIVIAAFIANYFALEQGKWLVYTIFSVTQPYSETTEFRVRERIIGTLIGAAIFLLLFSIITNETGRLILVVLLGYIQNYATSYRTTVITVTLCALSTAALTGDPTVLTLERILNVLIGVVIGMIANQIIMPYSVEKNTKSLVEMYKDTTIHMLKEVFEYANDPKKHTHSINNLFAVSSLIEERILLNNETLSLKGTDSFLQKQKRLNHRVYELFLHIQNSQFEYNVVKRIGKELKTLTSLSQTEYMAAKNRLKEKSMDSYEEKIITNILINIVEDCRENLLNKQKGVV</sequence>
<dbReference type="EMBL" id="JACXSI010000014">
    <property type="protein sequence ID" value="MBD3108163.1"/>
    <property type="molecule type" value="Genomic_DNA"/>
</dbReference>
<keyword evidence="3 5" id="KW-1133">Transmembrane helix</keyword>